<protein>
    <submittedName>
        <fullName evidence="4">S-layer homology domain</fullName>
    </submittedName>
</protein>
<gene>
    <name evidence="4" type="ORF">NCTC12020_01653</name>
</gene>
<feature type="compositionally biased region" description="Polar residues" evidence="1">
    <location>
        <begin position="339"/>
        <end position="349"/>
    </location>
</feature>
<feature type="signal peptide" evidence="2">
    <location>
        <begin position="1"/>
        <end position="25"/>
    </location>
</feature>
<sequence>MKTKSLSLAVLVATLLTTTSFTSLAADETTTSQTTATTVSSSTTDNAVSTTKTTTVATDADGDTTTTTTTTVKTKDLTDADKKKAVLITEMNKKAAAYAAEQEAKGFKDVKNHWAAIQINTFLEEGILSGNGQGLFHPDEVLKTADATSLYNKLIAADKAKEASKVAKDAKEAKTNKKTTANTVKEITGNELLAPFAKEETLTREEFAQTAAQYLAYKDELAKAAIKSKTKAKEYAPHIVVKPENVTFPDESKINSDYKDAIIILASRGMVASGGDSNFFRPTDDITRAEAVAILFRIDKNLPISSTTNKTSDNGKTTSNKETTSTTTTTKSTTTTTTVPSNQTVTAKPTTDLEAQSELENKVFKKLNTLYKTPGNFQNFGVMYWQNNVLHVAFKSDDDLAKFEDILAKDEKNTDEDKIALAKQIHLESTEYSQAEYDRIEANFRTYYAKKQPAGTILAAYPSVVHNQLVVRIDKGFDYMNESIRNAFGNKVHVFLIANNPKSSDTTTKPTTR</sequence>
<dbReference type="RefSeq" id="WP_172460582.1">
    <property type="nucleotide sequence ID" value="NZ_UHIO01000001.1"/>
</dbReference>
<dbReference type="EMBL" id="UHIO01000001">
    <property type="protein sequence ID" value="SUP44426.1"/>
    <property type="molecule type" value="Genomic_DNA"/>
</dbReference>
<evidence type="ECO:0000259" key="3">
    <source>
        <dbReference type="PROSITE" id="PS51272"/>
    </source>
</evidence>
<name>A0A380NM17_9FIRM</name>
<feature type="region of interest" description="Disordered" evidence="1">
    <location>
        <begin position="306"/>
        <end position="353"/>
    </location>
</feature>
<dbReference type="Proteomes" id="UP000255367">
    <property type="component" value="Unassembled WGS sequence"/>
</dbReference>
<dbReference type="AlphaFoldDB" id="A0A380NM17"/>
<feature type="domain" description="SLH" evidence="3">
    <location>
        <begin position="102"/>
        <end position="165"/>
    </location>
</feature>
<proteinExistence type="predicted"/>
<dbReference type="Pfam" id="PF00395">
    <property type="entry name" value="SLH"/>
    <property type="match status" value="2"/>
</dbReference>
<evidence type="ECO:0000256" key="2">
    <source>
        <dbReference type="SAM" id="SignalP"/>
    </source>
</evidence>
<evidence type="ECO:0000313" key="5">
    <source>
        <dbReference type="Proteomes" id="UP000255367"/>
    </source>
</evidence>
<evidence type="ECO:0000256" key="1">
    <source>
        <dbReference type="SAM" id="MobiDB-lite"/>
    </source>
</evidence>
<feature type="chain" id="PRO_5016929090" evidence="2">
    <location>
        <begin position="26"/>
        <end position="513"/>
    </location>
</feature>
<keyword evidence="5" id="KW-1185">Reference proteome</keyword>
<reference evidence="4 5" key="1">
    <citation type="submission" date="2018-06" db="EMBL/GenBank/DDBJ databases">
        <authorList>
            <consortium name="Pathogen Informatics"/>
            <person name="Doyle S."/>
        </authorList>
    </citation>
    <scope>NUCLEOTIDE SEQUENCE [LARGE SCALE GENOMIC DNA]</scope>
    <source>
        <strain evidence="4 5">NCTC12020</strain>
    </source>
</reference>
<feature type="compositionally biased region" description="Low complexity" evidence="1">
    <location>
        <begin position="316"/>
        <end position="338"/>
    </location>
</feature>
<feature type="domain" description="SLH" evidence="3">
    <location>
        <begin position="245"/>
        <end position="309"/>
    </location>
</feature>
<dbReference type="PROSITE" id="PS51272">
    <property type="entry name" value="SLH"/>
    <property type="match status" value="2"/>
</dbReference>
<keyword evidence="2" id="KW-0732">Signal</keyword>
<feature type="compositionally biased region" description="Polar residues" evidence="1">
    <location>
        <begin position="306"/>
        <end position="315"/>
    </location>
</feature>
<dbReference type="InterPro" id="IPR001119">
    <property type="entry name" value="SLH_dom"/>
</dbReference>
<organism evidence="4 5">
    <name type="scientific">Veillonella criceti</name>
    <dbReference type="NCBI Taxonomy" id="103891"/>
    <lineage>
        <taxon>Bacteria</taxon>
        <taxon>Bacillati</taxon>
        <taxon>Bacillota</taxon>
        <taxon>Negativicutes</taxon>
        <taxon>Veillonellales</taxon>
        <taxon>Veillonellaceae</taxon>
        <taxon>Veillonella</taxon>
    </lineage>
</organism>
<evidence type="ECO:0000313" key="4">
    <source>
        <dbReference type="EMBL" id="SUP44426.1"/>
    </source>
</evidence>
<accession>A0A380NM17</accession>